<gene>
    <name evidence="1" type="ORF">EVAR_37715_1</name>
</gene>
<keyword evidence="2" id="KW-1185">Reference proteome</keyword>
<dbReference type="AlphaFoldDB" id="A0A4C1YJP5"/>
<protein>
    <submittedName>
        <fullName evidence="1">Uncharacterized protein</fullName>
    </submittedName>
</protein>
<reference evidence="1 2" key="1">
    <citation type="journal article" date="2019" name="Commun. Biol.">
        <title>The bagworm genome reveals a unique fibroin gene that provides high tensile strength.</title>
        <authorList>
            <person name="Kono N."/>
            <person name="Nakamura H."/>
            <person name="Ohtoshi R."/>
            <person name="Tomita M."/>
            <person name="Numata K."/>
            <person name="Arakawa K."/>
        </authorList>
    </citation>
    <scope>NUCLEOTIDE SEQUENCE [LARGE SCALE GENOMIC DNA]</scope>
</reference>
<sequence length="81" mass="9523">MGTTAYFTFSGGGLLAERVRGEHCRWFFYNLSIPFLIWGDGRFDGSPRFAVHKLDRPQVCRSVQVRLARRKFFFTVTERRC</sequence>
<comment type="caution">
    <text evidence="1">The sequence shown here is derived from an EMBL/GenBank/DDBJ whole genome shotgun (WGS) entry which is preliminary data.</text>
</comment>
<dbReference type="EMBL" id="BGZK01001295">
    <property type="protein sequence ID" value="GBP76601.1"/>
    <property type="molecule type" value="Genomic_DNA"/>
</dbReference>
<organism evidence="1 2">
    <name type="scientific">Eumeta variegata</name>
    <name type="common">Bagworm moth</name>
    <name type="synonym">Eumeta japonica</name>
    <dbReference type="NCBI Taxonomy" id="151549"/>
    <lineage>
        <taxon>Eukaryota</taxon>
        <taxon>Metazoa</taxon>
        <taxon>Ecdysozoa</taxon>
        <taxon>Arthropoda</taxon>
        <taxon>Hexapoda</taxon>
        <taxon>Insecta</taxon>
        <taxon>Pterygota</taxon>
        <taxon>Neoptera</taxon>
        <taxon>Endopterygota</taxon>
        <taxon>Lepidoptera</taxon>
        <taxon>Glossata</taxon>
        <taxon>Ditrysia</taxon>
        <taxon>Tineoidea</taxon>
        <taxon>Psychidae</taxon>
        <taxon>Oiketicinae</taxon>
        <taxon>Eumeta</taxon>
    </lineage>
</organism>
<accession>A0A4C1YJP5</accession>
<evidence type="ECO:0000313" key="1">
    <source>
        <dbReference type="EMBL" id="GBP76601.1"/>
    </source>
</evidence>
<proteinExistence type="predicted"/>
<dbReference type="Proteomes" id="UP000299102">
    <property type="component" value="Unassembled WGS sequence"/>
</dbReference>
<name>A0A4C1YJP5_EUMVA</name>
<evidence type="ECO:0000313" key="2">
    <source>
        <dbReference type="Proteomes" id="UP000299102"/>
    </source>
</evidence>